<name>A0A0B1PC12_UNCNE</name>
<dbReference type="GO" id="GO:0005576">
    <property type="term" value="C:extracellular region"/>
    <property type="evidence" value="ECO:0007669"/>
    <property type="project" value="UniProtKB-SubCell"/>
</dbReference>
<comment type="similarity">
    <text evidence="4">Belongs to the RBT5 family.</text>
</comment>
<dbReference type="Pfam" id="PF05730">
    <property type="entry name" value="CFEM"/>
    <property type="match status" value="1"/>
</dbReference>
<feature type="signal peptide" evidence="15">
    <location>
        <begin position="1"/>
        <end position="17"/>
    </location>
</feature>
<dbReference type="EMBL" id="JNVN01000840">
    <property type="protein sequence ID" value="KHJ34501.1"/>
    <property type="molecule type" value="Genomic_DNA"/>
</dbReference>
<evidence type="ECO:0000256" key="14">
    <source>
        <dbReference type="SAM" id="Phobius"/>
    </source>
</evidence>
<evidence type="ECO:0000256" key="8">
    <source>
        <dbReference type="ARBA" id="ARBA00022729"/>
    </source>
</evidence>
<keyword evidence="5" id="KW-0964">Secreted</keyword>
<feature type="transmembrane region" description="Helical" evidence="14">
    <location>
        <begin position="213"/>
        <end position="235"/>
    </location>
</feature>
<evidence type="ECO:0000313" key="17">
    <source>
        <dbReference type="EMBL" id="KHJ34501.1"/>
    </source>
</evidence>
<reference evidence="17 18" key="1">
    <citation type="journal article" date="2014" name="BMC Genomics">
        <title>Adaptive genomic structural variation in the grape powdery mildew pathogen, Erysiphe necator.</title>
        <authorList>
            <person name="Jones L."/>
            <person name="Riaz S."/>
            <person name="Morales-Cruz A."/>
            <person name="Amrine K.C."/>
            <person name="McGuire B."/>
            <person name="Gubler W.D."/>
            <person name="Walker M.A."/>
            <person name="Cantu D."/>
        </authorList>
    </citation>
    <scope>NUCLEOTIDE SEQUENCE [LARGE SCALE GENOMIC DNA]</scope>
    <source>
        <strain evidence="18">c</strain>
    </source>
</reference>
<comment type="similarity">
    <text evidence="13">Belongs to the SAT4 family.</text>
</comment>
<dbReference type="OMA" id="FACITTM"/>
<evidence type="ECO:0000256" key="5">
    <source>
        <dbReference type="ARBA" id="ARBA00022525"/>
    </source>
</evidence>
<evidence type="ECO:0000256" key="3">
    <source>
        <dbReference type="ARBA" id="ARBA00004613"/>
    </source>
</evidence>
<keyword evidence="6" id="KW-0325">Glycoprotein</keyword>
<dbReference type="SMART" id="SM00747">
    <property type="entry name" value="CFEM"/>
    <property type="match status" value="1"/>
</dbReference>
<evidence type="ECO:0000256" key="11">
    <source>
        <dbReference type="ARBA" id="ARBA00023157"/>
    </source>
</evidence>
<accession>A0A0B1PC12</accession>
<evidence type="ECO:0000256" key="4">
    <source>
        <dbReference type="ARBA" id="ARBA00010031"/>
    </source>
</evidence>
<proteinExistence type="inferred from homology"/>
<evidence type="ECO:0000256" key="6">
    <source>
        <dbReference type="ARBA" id="ARBA00022622"/>
    </source>
</evidence>
<evidence type="ECO:0000256" key="7">
    <source>
        <dbReference type="ARBA" id="ARBA00022692"/>
    </source>
</evidence>
<evidence type="ECO:0000256" key="12">
    <source>
        <dbReference type="ARBA" id="ARBA00023288"/>
    </source>
</evidence>
<evidence type="ECO:0000256" key="15">
    <source>
        <dbReference type="SAM" id="SignalP"/>
    </source>
</evidence>
<feature type="transmembrane region" description="Helical" evidence="14">
    <location>
        <begin position="255"/>
        <end position="279"/>
    </location>
</feature>
<dbReference type="GO" id="GO:0098552">
    <property type="term" value="C:side of membrane"/>
    <property type="evidence" value="ECO:0007669"/>
    <property type="project" value="UniProtKB-KW"/>
</dbReference>
<feature type="chain" id="PRO_5002059052" evidence="15">
    <location>
        <begin position="18"/>
        <end position="424"/>
    </location>
</feature>
<comment type="subcellular location">
    <subcellularLocation>
        <location evidence="2">Membrane</location>
        <topology evidence="2">Lipid-anchor</topology>
        <topology evidence="2">GPI-anchor</topology>
    </subcellularLocation>
    <subcellularLocation>
        <location evidence="1">Membrane</location>
        <topology evidence="1">Multi-pass membrane protein</topology>
    </subcellularLocation>
    <subcellularLocation>
        <location evidence="3">Secreted</location>
    </subcellularLocation>
</comment>
<keyword evidence="11" id="KW-1015">Disulfide bond</keyword>
<evidence type="ECO:0000256" key="9">
    <source>
        <dbReference type="ARBA" id="ARBA00022989"/>
    </source>
</evidence>
<dbReference type="InterPro" id="IPR008427">
    <property type="entry name" value="Extracellular_membr_CFEM_dom"/>
</dbReference>
<evidence type="ECO:0000259" key="16">
    <source>
        <dbReference type="SMART" id="SM00747"/>
    </source>
</evidence>
<dbReference type="AlphaFoldDB" id="A0A0B1PC12"/>
<evidence type="ECO:0000313" key="18">
    <source>
        <dbReference type="Proteomes" id="UP000030854"/>
    </source>
</evidence>
<dbReference type="Proteomes" id="UP000030854">
    <property type="component" value="Unassembled WGS sequence"/>
</dbReference>
<dbReference type="Pfam" id="PF20684">
    <property type="entry name" value="Fung_rhodopsin"/>
    <property type="match status" value="1"/>
</dbReference>
<feature type="domain" description="CFEM" evidence="16">
    <location>
        <begin position="26"/>
        <end position="92"/>
    </location>
</feature>
<keyword evidence="10 14" id="KW-0472">Membrane</keyword>
<keyword evidence="8 15" id="KW-0732">Signal</keyword>
<sequence length="424" mass="47810">MKLLWCLSFFFIWAGLCLETPDRTNATSPTPSCVTSCFVENVFREAKCDINQVAQCLCTNIALQHRLSTCVQTSCNFEEQGIAINEQAKLCAGYPQESRKAYIMKVGIIFFVITMIVLGCRLYTRYSNTGKLWADDWVALVAGICLVIVASLEIYVCNLGFGKHIWQIPITKGLQLIKPFYALQFLYIVVQVLAKISLLLIYQRIYPSSKFQLICTIGIAFVATHGLAFIFTIFFQCKPIRSSWDPSMNRNCLSAPAIGFAGAGFSIVEDLVIIFLPLPQLLQLQIRTAQKVALIFMFSIGSFACITSIVRLKYLSTFENSTDLTWENTDILVWSILEIEVTVICACLPTLRPLFVEIIPGVFRTAKNTSSSSRITNSNSILKPKLTKFTYDLNPRNWLRWKNKHKTESEKLPVCEKSWSSVPG</sequence>
<dbReference type="PANTHER" id="PTHR33048:SF47">
    <property type="entry name" value="INTEGRAL MEMBRANE PROTEIN-RELATED"/>
    <property type="match status" value="1"/>
</dbReference>
<dbReference type="InterPro" id="IPR049326">
    <property type="entry name" value="Rhodopsin_dom_fungi"/>
</dbReference>
<keyword evidence="6" id="KW-0336">GPI-anchor</keyword>
<keyword evidence="9 14" id="KW-1133">Transmembrane helix</keyword>
<dbReference type="InterPro" id="IPR052337">
    <property type="entry name" value="SAT4-like"/>
</dbReference>
<evidence type="ECO:0000256" key="2">
    <source>
        <dbReference type="ARBA" id="ARBA00004589"/>
    </source>
</evidence>
<gene>
    <name evidence="17" type="ORF">EV44_g0155</name>
</gene>
<protein>
    <submittedName>
        <fullName evidence="17">Putative integral membrane protein</fullName>
    </submittedName>
</protein>
<feature type="transmembrane region" description="Helical" evidence="14">
    <location>
        <begin position="291"/>
        <end position="311"/>
    </location>
</feature>
<feature type="transmembrane region" description="Helical" evidence="14">
    <location>
        <begin position="181"/>
        <end position="201"/>
    </location>
</feature>
<feature type="transmembrane region" description="Helical" evidence="14">
    <location>
        <begin position="136"/>
        <end position="161"/>
    </location>
</feature>
<organism evidence="17 18">
    <name type="scientific">Uncinula necator</name>
    <name type="common">Grape powdery mildew</name>
    <dbReference type="NCBI Taxonomy" id="52586"/>
    <lineage>
        <taxon>Eukaryota</taxon>
        <taxon>Fungi</taxon>
        <taxon>Dikarya</taxon>
        <taxon>Ascomycota</taxon>
        <taxon>Pezizomycotina</taxon>
        <taxon>Leotiomycetes</taxon>
        <taxon>Erysiphales</taxon>
        <taxon>Erysiphaceae</taxon>
        <taxon>Erysiphe</taxon>
    </lineage>
</organism>
<keyword evidence="12" id="KW-0449">Lipoprotein</keyword>
<keyword evidence="18" id="KW-1185">Reference proteome</keyword>
<evidence type="ECO:0000256" key="10">
    <source>
        <dbReference type="ARBA" id="ARBA00023136"/>
    </source>
</evidence>
<comment type="caution">
    <text evidence="17">The sequence shown here is derived from an EMBL/GenBank/DDBJ whole genome shotgun (WGS) entry which is preliminary data.</text>
</comment>
<dbReference type="STRING" id="52586.A0A0B1PC12"/>
<dbReference type="HOGENOM" id="CLU_028200_6_2_1"/>
<dbReference type="PANTHER" id="PTHR33048">
    <property type="entry name" value="PTH11-LIKE INTEGRAL MEMBRANE PROTEIN (AFU_ORTHOLOGUE AFUA_5G11245)"/>
    <property type="match status" value="1"/>
</dbReference>
<feature type="transmembrane region" description="Helical" evidence="14">
    <location>
        <begin position="102"/>
        <end position="124"/>
    </location>
</feature>
<evidence type="ECO:0000256" key="1">
    <source>
        <dbReference type="ARBA" id="ARBA00004141"/>
    </source>
</evidence>
<evidence type="ECO:0000256" key="13">
    <source>
        <dbReference type="ARBA" id="ARBA00038359"/>
    </source>
</evidence>
<keyword evidence="7 14" id="KW-0812">Transmembrane</keyword>